<dbReference type="Gene3D" id="1.10.510.10">
    <property type="entry name" value="Transferase(Phosphotransferase) domain 1"/>
    <property type="match status" value="1"/>
</dbReference>
<dbReference type="InterPro" id="IPR050108">
    <property type="entry name" value="CDK"/>
</dbReference>
<gene>
    <name evidence="7" type="ORF">SARC_09804</name>
</gene>
<dbReference type="eggNOG" id="KOG0600">
    <property type="taxonomic scope" value="Eukaryota"/>
</dbReference>
<dbReference type="GeneID" id="25910308"/>
<keyword evidence="4" id="KW-0418">Kinase</keyword>
<dbReference type="GO" id="GO:0004693">
    <property type="term" value="F:cyclin-dependent protein serine/threonine kinase activity"/>
    <property type="evidence" value="ECO:0007669"/>
    <property type="project" value="TreeGrafter"/>
</dbReference>
<dbReference type="AlphaFoldDB" id="A0A0L0FLW0"/>
<evidence type="ECO:0000256" key="3">
    <source>
        <dbReference type="ARBA" id="ARBA00022741"/>
    </source>
</evidence>
<keyword evidence="3" id="KW-0547">Nucleotide-binding</keyword>
<reference evidence="7 8" key="1">
    <citation type="submission" date="2011-02" db="EMBL/GenBank/DDBJ databases">
        <title>The Genome Sequence of Sphaeroforma arctica JP610.</title>
        <authorList>
            <consortium name="The Broad Institute Genome Sequencing Platform"/>
            <person name="Russ C."/>
            <person name="Cuomo C."/>
            <person name="Young S.K."/>
            <person name="Zeng Q."/>
            <person name="Gargeya S."/>
            <person name="Alvarado L."/>
            <person name="Berlin A."/>
            <person name="Chapman S.B."/>
            <person name="Chen Z."/>
            <person name="Freedman E."/>
            <person name="Gellesch M."/>
            <person name="Goldberg J."/>
            <person name="Griggs A."/>
            <person name="Gujja S."/>
            <person name="Heilman E."/>
            <person name="Heiman D."/>
            <person name="Howarth C."/>
            <person name="Mehta T."/>
            <person name="Neiman D."/>
            <person name="Pearson M."/>
            <person name="Roberts A."/>
            <person name="Saif S."/>
            <person name="Shea T."/>
            <person name="Shenoy N."/>
            <person name="Sisk P."/>
            <person name="Stolte C."/>
            <person name="Sykes S."/>
            <person name="White J."/>
            <person name="Yandava C."/>
            <person name="Burger G."/>
            <person name="Gray M.W."/>
            <person name="Holland P.W.H."/>
            <person name="King N."/>
            <person name="Lang F.B.F."/>
            <person name="Roger A.J."/>
            <person name="Ruiz-Trillo I."/>
            <person name="Haas B."/>
            <person name="Nusbaum C."/>
            <person name="Birren B."/>
        </authorList>
    </citation>
    <scope>NUCLEOTIDE SEQUENCE [LARGE SCALE GENOMIC DNA]</scope>
    <source>
        <strain evidence="7 8">JP610</strain>
    </source>
</reference>
<dbReference type="OrthoDB" id="204883at2759"/>
<proteinExistence type="predicted"/>
<keyword evidence="2" id="KW-0808">Transferase</keyword>
<feature type="compositionally biased region" description="Basic and acidic residues" evidence="6">
    <location>
        <begin position="155"/>
        <end position="164"/>
    </location>
</feature>
<dbReference type="PANTHER" id="PTHR24056">
    <property type="entry name" value="CELL DIVISION PROTEIN KINASE"/>
    <property type="match status" value="1"/>
</dbReference>
<evidence type="ECO:0000256" key="6">
    <source>
        <dbReference type="SAM" id="MobiDB-lite"/>
    </source>
</evidence>
<dbReference type="GO" id="GO:0005524">
    <property type="term" value="F:ATP binding"/>
    <property type="evidence" value="ECO:0007669"/>
    <property type="project" value="UniProtKB-KW"/>
</dbReference>
<keyword evidence="1" id="KW-0723">Serine/threonine-protein kinase</keyword>
<keyword evidence="5" id="KW-0067">ATP-binding</keyword>
<evidence type="ECO:0000256" key="5">
    <source>
        <dbReference type="ARBA" id="ARBA00022840"/>
    </source>
</evidence>
<evidence type="ECO:0000256" key="2">
    <source>
        <dbReference type="ARBA" id="ARBA00022679"/>
    </source>
</evidence>
<dbReference type="EMBL" id="KQ242645">
    <property type="protein sequence ID" value="KNC77740.1"/>
    <property type="molecule type" value="Genomic_DNA"/>
</dbReference>
<organism evidence="7 8">
    <name type="scientific">Sphaeroforma arctica JP610</name>
    <dbReference type="NCBI Taxonomy" id="667725"/>
    <lineage>
        <taxon>Eukaryota</taxon>
        <taxon>Ichthyosporea</taxon>
        <taxon>Ichthyophonida</taxon>
        <taxon>Sphaeroforma</taxon>
    </lineage>
</organism>
<dbReference type="RefSeq" id="XP_014151642.1">
    <property type="nucleotide sequence ID" value="XM_014296167.1"/>
</dbReference>
<sequence length="213" mass="24798">MFTRKPIFDGNDRIAQMTKITAMCGTPSERNWEGVSKLPDFNKFKFYSQQRDIKRLLPRMSKMRIPENGINLLDKLLILNPADRIDAEMALDHDFFWTEPFPTAPAQMPTYPDTHEMDIRRPRERESSKISNNEANRPNNSNVSHQRSGQQMGHNDQRSHGDNSRRHHNNNINNNNRHGNRKGGRDGRNHKNRNRGNNTGNNNNRGERGRSPY</sequence>
<name>A0A0L0FLW0_9EUKA</name>
<feature type="region of interest" description="Disordered" evidence="6">
    <location>
        <begin position="120"/>
        <end position="213"/>
    </location>
</feature>
<evidence type="ECO:0000256" key="4">
    <source>
        <dbReference type="ARBA" id="ARBA00022777"/>
    </source>
</evidence>
<feature type="compositionally biased region" description="Low complexity" evidence="6">
    <location>
        <begin position="195"/>
        <end position="204"/>
    </location>
</feature>
<dbReference type="Proteomes" id="UP000054560">
    <property type="component" value="Unassembled WGS sequence"/>
</dbReference>
<dbReference type="GO" id="GO:0005634">
    <property type="term" value="C:nucleus"/>
    <property type="evidence" value="ECO:0007669"/>
    <property type="project" value="TreeGrafter"/>
</dbReference>
<evidence type="ECO:0000313" key="7">
    <source>
        <dbReference type="EMBL" id="KNC77740.1"/>
    </source>
</evidence>
<dbReference type="InterPro" id="IPR011009">
    <property type="entry name" value="Kinase-like_dom_sf"/>
</dbReference>
<dbReference type="STRING" id="667725.A0A0L0FLW0"/>
<protein>
    <recommendedName>
        <fullName evidence="9">Protein kinase domain-containing protein</fullName>
    </recommendedName>
</protein>
<feature type="compositionally biased region" description="Polar residues" evidence="6">
    <location>
        <begin position="145"/>
        <end position="154"/>
    </location>
</feature>
<keyword evidence="8" id="KW-1185">Reference proteome</keyword>
<accession>A0A0L0FLW0</accession>
<dbReference type="SUPFAM" id="SSF56112">
    <property type="entry name" value="Protein kinase-like (PK-like)"/>
    <property type="match status" value="1"/>
</dbReference>
<evidence type="ECO:0008006" key="9">
    <source>
        <dbReference type="Google" id="ProtNLM"/>
    </source>
</evidence>
<feature type="compositionally biased region" description="Low complexity" evidence="6">
    <location>
        <begin position="131"/>
        <end position="144"/>
    </location>
</feature>
<evidence type="ECO:0000256" key="1">
    <source>
        <dbReference type="ARBA" id="ARBA00022527"/>
    </source>
</evidence>
<evidence type="ECO:0000313" key="8">
    <source>
        <dbReference type="Proteomes" id="UP000054560"/>
    </source>
</evidence>
<dbReference type="PANTHER" id="PTHR24056:SF233">
    <property type="entry name" value="CYCLIN-DEPENDENT KINASE 9"/>
    <property type="match status" value="1"/>
</dbReference>